<name>A0A1B5KSQ3_USTVR</name>
<keyword evidence="2" id="KW-0472">Membrane</keyword>
<feature type="compositionally biased region" description="Low complexity" evidence="1">
    <location>
        <begin position="143"/>
        <end position="170"/>
    </location>
</feature>
<dbReference type="PANTHER" id="PTHR28187">
    <property type="entry name" value="PROTEIN RCR1-RELATED"/>
    <property type="match status" value="1"/>
</dbReference>
<feature type="region of interest" description="Disordered" evidence="1">
    <location>
        <begin position="116"/>
        <end position="186"/>
    </location>
</feature>
<organism evidence="3 4">
    <name type="scientific">Ustilaginoidea virens</name>
    <name type="common">Rice false smut fungus</name>
    <name type="synonym">Villosiclava virens</name>
    <dbReference type="NCBI Taxonomy" id="1159556"/>
    <lineage>
        <taxon>Eukaryota</taxon>
        <taxon>Fungi</taxon>
        <taxon>Dikarya</taxon>
        <taxon>Ascomycota</taxon>
        <taxon>Pezizomycotina</taxon>
        <taxon>Sordariomycetes</taxon>
        <taxon>Hypocreomycetidae</taxon>
        <taxon>Hypocreales</taxon>
        <taxon>Clavicipitaceae</taxon>
        <taxon>Ustilaginoidea</taxon>
    </lineage>
</organism>
<protein>
    <recommendedName>
        <fullName evidence="5">Chitin synthesis regulation, Congo red resistance, RCR protein</fullName>
    </recommendedName>
</protein>
<gene>
    <name evidence="3" type="ORF">UVI_02034880</name>
</gene>
<accession>A0A1B5KSQ3</accession>
<comment type="caution">
    <text evidence="3">The sequence shown here is derived from an EMBL/GenBank/DDBJ whole genome shotgun (WGS) entry which is preliminary data.</text>
</comment>
<keyword evidence="2" id="KW-0812">Transmembrane</keyword>
<dbReference type="InterPro" id="IPR020999">
    <property type="entry name" value="Chitin_synth_reg_RCR"/>
</dbReference>
<dbReference type="EMBL" id="BBTG02000018">
    <property type="protein sequence ID" value="GAO13932.1"/>
    <property type="molecule type" value="Genomic_DNA"/>
</dbReference>
<feature type="compositionally biased region" description="Polar residues" evidence="1">
    <location>
        <begin position="128"/>
        <end position="139"/>
    </location>
</feature>
<dbReference type="Pfam" id="PF12273">
    <property type="entry name" value="RCR"/>
    <property type="match status" value="1"/>
</dbReference>
<evidence type="ECO:0000256" key="2">
    <source>
        <dbReference type="SAM" id="Phobius"/>
    </source>
</evidence>
<evidence type="ECO:0000313" key="4">
    <source>
        <dbReference type="Proteomes" id="UP000054053"/>
    </source>
</evidence>
<keyword evidence="2" id="KW-1133">Transmembrane helix</keyword>
<feature type="transmembrane region" description="Helical" evidence="2">
    <location>
        <begin position="38"/>
        <end position="62"/>
    </location>
</feature>
<dbReference type="GO" id="GO:0016192">
    <property type="term" value="P:vesicle-mediated transport"/>
    <property type="evidence" value="ECO:0007669"/>
    <property type="project" value="TreeGrafter"/>
</dbReference>
<dbReference type="PANTHER" id="PTHR28187:SF1">
    <property type="entry name" value="PROTEIN RCR1-RELATED"/>
    <property type="match status" value="1"/>
</dbReference>
<evidence type="ECO:0000256" key="1">
    <source>
        <dbReference type="SAM" id="MobiDB-lite"/>
    </source>
</evidence>
<sequence length="186" mass="21112">MAPSAFAVAADGLASHAKRAYCYSYGYTYTCNNRWYDWGRWVVLAGVVVVVTLILFSCAFTARRRRRRGAQPMYGTGWMAPSGKVGEQQQHQMNNYQQGYDQGYMYQPGYQQGYGQQGQYNAPPAYGQQPQNTGTTFNPNDGYYGHQQHQQHQQQHQQQYDVQQPQSTYQRDNTSYAPPAGPPPGK</sequence>
<dbReference type="AlphaFoldDB" id="A0A1B5KSQ3"/>
<proteinExistence type="predicted"/>
<reference evidence="4" key="1">
    <citation type="journal article" date="2016" name="Genome Announc.">
        <title>Genome sequence of Ustilaginoidea virens IPU010, a rice pathogenic fungus causing false smut.</title>
        <authorList>
            <person name="Kumagai T."/>
            <person name="Ishii T."/>
            <person name="Terai G."/>
            <person name="Umemura M."/>
            <person name="Machida M."/>
            <person name="Asai K."/>
        </authorList>
    </citation>
    <scope>NUCLEOTIDE SEQUENCE [LARGE SCALE GENOMIC DNA]</scope>
    <source>
        <strain evidence="4">IPU010</strain>
    </source>
</reference>
<evidence type="ECO:0008006" key="5">
    <source>
        <dbReference type="Google" id="ProtNLM"/>
    </source>
</evidence>
<evidence type="ECO:0000313" key="3">
    <source>
        <dbReference type="EMBL" id="GAO13932.1"/>
    </source>
</evidence>
<dbReference type="Proteomes" id="UP000054053">
    <property type="component" value="Unassembled WGS sequence"/>
</dbReference>